<accession>A0A974E188</accession>
<dbReference type="EMBL" id="CM004466">
    <property type="protein sequence ID" value="OCU01714.1"/>
    <property type="molecule type" value="Genomic_DNA"/>
</dbReference>
<keyword evidence="1" id="KW-0175">Coiled coil</keyword>
<proteinExistence type="predicted"/>
<organism evidence="2 3">
    <name type="scientific">Xenopus laevis</name>
    <name type="common">African clawed frog</name>
    <dbReference type="NCBI Taxonomy" id="8355"/>
    <lineage>
        <taxon>Eukaryota</taxon>
        <taxon>Metazoa</taxon>
        <taxon>Chordata</taxon>
        <taxon>Craniata</taxon>
        <taxon>Vertebrata</taxon>
        <taxon>Euteleostomi</taxon>
        <taxon>Amphibia</taxon>
        <taxon>Batrachia</taxon>
        <taxon>Anura</taxon>
        <taxon>Pipoidea</taxon>
        <taxon>Pipidae</taxon>
        <taxon>Xenopodinae</taxon>
        <taxon>Xenopus</taxon>
        <taxon>Xenopus</taxon>
    </lineage>
</organism>
<evidence type="ECO:0000313" key="2">
    <source>
        <dbReference type="EMBL" id="OCU01714.1"/>
    </source>
</evidence>
<dbReference type="AlphaFoldDB" id="A0A974E188"/>
<sequence>DEWQIRFDCAQTEIDFLKKRLTQFEERLESEKSYRKDLEQK</sequence>
<dbReference type="Proteomes" id="UP000694892">
    <property type="component" value="Chromosome 1L"/>
</dbReference>
<evidence type="ECO:0000313" key="3">
    <source>
        <dbReference type="Proteomes" id="UP000694892"/>
    </source>
</evidence>
<protein>
    <submittedName>
        <fullName evidence="2">Uncharacterized protein</fullName>
    </submittedName>
</protein>
<gene>
    <name evidence="2" type="ORF">XELAEV_1800749416mg</name>
</gene>
<reference evidence="3" key="1">
    <citation type="journal article" date="2016" name="Nature">
        <title>Genome evolution in the allotetraploid frog Xenopus laevis.</title>
        <authorList>
            <person name="Session A.M."/>
            <person name="Uno Y."/>
            <person name="Kwon T."/>
            <person name="Chapman J.A."/>
            <person name="Toyoda A."/>
            <person name="Takahashi S."/>
            <person name="Fukui A."/>
            <person name="Hikosaka A."/>
            <person name="Suzuki A."/>
            <person name="Kondo M."/>
            <person name="van Heeringen S.J."/>
            <person name="Quigley I."/>
            <person name="Heinz S."/>
            <person name="Ogino H."/>
            <person name="Ochi H."/>
            <person name="Hellsten U."/>
            <person name="Lyons J.B."/>
            <person name="Simakov O."/>
            <person name="Putnam N."/>
            <person name="Stites J."/>
            <person name="Kuroki Y."/>
            <person name="Tanaka T."/>
            <person name="Michiue T."/>
            <person name="Watanabe M."/>
            <person name="Bogdanovic O."/>
            <person name="Lister R."/>
            <person name="Georgiou G."/>
            <person name="Paranjpe S.S."/>
            <person name="van Kruijsbergen I."/>
            <person name="Shu S."/>
            <person name="Carlson J."/>
            <person name="Kinoshita T."/>
            <person name="Ohta Y."/>
            <person name="Mawaribuchi S."/>
            <person name="Jenkins J."/>
            <person name="Grimwood J."/>
            <person name="Schmutz J."/>
            <person name="Mitros T."/>
            <person name="Mozaffari S.V."/>
            <person name="Suzuki Y."/>
            <person name="Haramoto Y."/>
            <person name="Yamamoto T.S."/>
            <person name="Takagi C."/>
            <person name="Heald R."/>
            <person name="Miller K."/>
            <person name="Haudenschild C."/>
            <person name="Kitzman J."/>
            <person name="Nakayama T."/>
            <person name="Izutsu Y."/>
            <person name="Robert J."/>
            <person name="Fortriede J."/>
            <person name="Burns K."/>
            <person name="Lotay V."/>
            <person name="Karimi K."/>
            <person name="Yasuoka Y."/>
            <person name="Dichmann D.S."/>
            <person name="Flajnik M.F."/>
            <person name="Houston D.W."/>
            <person name="Shendure J."/>
            <person name="DuPasquier L."/>
            <person name="Vize P.D."/>
            <person name="Zorn A.M."/>
            <person name="Ito M."/>
            <person name="Marcotte E.M."/>
            <person name="Wallingford J.B."/>
            <person name="Ito Y."/>
            <person name="Asashima M."/>
            <person name="Ueno N."/>
            <person name="Matsuda Y."/>
            <person name="Veenstra G.J."/>
            <person name="Fujiyama A."/>
            <person name="Harland R.M."/>
            <person name="Taira M."/>
            <person name="Rokhsar D.S."/>
        </authorList>
    </citation>
    <scope>NUCLEOTIDE SEQUENCE [LARGE SCALE GENOMIC DNA]</scope>
    <source>
        <strain evidence="3">J</strain>
    </source>
</reference>
<evidence type="ECO:0000256" key="1">
    <source>
        <dbReference type="SAM" id="Coils"/>
    </source>
</evidence>
<feature type="non-terminal residue" evidence="2">
    <location>
        <position position="41"/>
    </location>
</feature>
<feature type="non-terminal residue" evidence="2">
    <location>
        <position position="1"/>
    </location>
</feature>
<name>A0A974E188_XENLA</name>
<feature type="coiled-coil region" evidence="1">
    <location>
        <begin position="7"/>
        <end position="41"/>
    </location>
</feature>